<protein>
    <recommendedName>
        <fullName evidence="4">cysteine desulfurase</fullName>
        <ecNumber evidence="4">2.8.1.7</ecNumber>
    </recommendedName>
</protein>
<dbReference type="PIRSF" id="PIRSF005572">
    <property type="entry name" value="NifS"/>
    <property type="match status" value="1"/>
</dbReference>
<dbReference type="PANTHER" id="PTHR11601:SF34">
    <property type="entry name" value="CYSTEINE DESULFURASE"/>
    <property type="match status" value="1"/>
</dbReference>
<dbReference type="GO" id="GO:0051536">
    <property type="term" value="F:iron-sulfur cluster binding"/>
    <property type="evidence" value="ECO:0007669"/>
    <property type="project" value="UniProtKB-KW"/>
</dbReference>
<reference evidence="12 13" key="1">
    <citation type="journal article" date="2020" name="Nature">
        <title>Bacterial chemolithoautotrophy via manganese oxidation.</title>
        <authorList>
            <person name="Yu H."/>
            <person name="Leadbetter J.R."/>
        </authorList>
    </citation>
    <scope>NUCLEOTIDE SEQUENCE [LARGE SCALE GENOMIC DNA]</scope>
    <source>
        <strain evidence="12 13">Mn-1</strain>
    </source>
</reference>
<evidence type="ECO:0000259" key="11">
    <source>
        <dbReference type="Pfam" id="PF00266"/>
    </source>
</evidence>
<keyword evidence="13" id="KW-1185">Reference proteome</keyword>
<dbReference type="Gene3D" id="1.10.260.50">
    <property type="match status" value="1"/>
</dbReference>
<dbReference type="InterPro" id="IPR015422">
    <property type="entry name" value="PyrdxlP-dep_Trfase_small"/>
</dbReference>
<name>A0A7X6DQP1_9BACT</name>
<dbReference type="Gene3D" id="3.90.1150.10">
    <property type="entry name" value="Aspartate Aminotransferase, domain 1"/>
    <property type="match status" value="1"/>
</dbReference>
<feature type="domain" description="Aminotransferase class V" evidence="11">
    <location>
        <begin position="4"/>
        <end position="365"/>
    </location>
</feature>
<evidence type="ECO:0000256" key="8">
    <source>
        <dbReference type="ARBA" id="ARBA00023004"/>
    </source>
</evidence>
<dbReference type="Proteomes" id="UP000534783">
    <property type="component" value="Unassembled WGS sequence"/>
</dbReference>
<keyword evidence="8" id="KW-0408">Iron</keyword>
<evidence type="ECO:0000313" key="13">
    <source>
        <dbReference type="Proteomes" id="UP000534783"/>
    </source>
</evidence>
<evidence type="ECO:0000256" key="9">
    <source>
        <dbReference type="ARBA" id="ARBA00023014"/>
    </source>
</evidence>
<evidence type="ECO:0000256" key="6">
    <source>
        <dbReference type="ARBA" id="ARBA00022723"/>
    </source>
</evidence>
<dbReference type="GO" id="GO:0046872">
    <property type="term" value="F:metal ion binding"/>
    <property type="evidence" value="ECO:0007669"/>
    <property type="project" value="UniProtKB-KW"/>
</dbReference>
<keyword evidence="6" id="KW-0479">Metal-binding</keyword>
<dbReference type="Gene3D" id="3.40.640.10">
    <property type="entry name" value="Type I PLP-dependent aspartate aminotransferase-like (Major domain)"/>
    <property type="match status" value="1"/>
</dbReference>
<evidence type="ECO:0000256" key="3">
    <source>
        <dbReference type="ARBA" id="ARBA00006490"/>
    </source>
</evidence>
<dbReference type="InterPro" id="IPR015421">
    <property type="entry name" value="PyrdxlP-dep_Trfase_major"/>
</dbReference>
<dbReference type="FunFam" id="3.40.640.10:FF:000084">
    <property type="entry name" value="IscS-like cysteine desulfurase"/>
    <property type="match status" value="1"/>
</dbReference>
<organism evidence="12 13">
    <name type="scientific">Candidatus Manganitrophus noduliformans</name>
    <dbReference type="NCBI Taxonomy" id="2606439"/>
    <lineage>
        <taxon>Bacteria</taxon>
        <taxon>Pseudomonadati</taxon>
        <taxon>Nitrospirota</taxon>
        <taxon>Nitrospiria</taxon>
        <taxon>Candidatus Troglogloeales</taxon>
        <taxon>Candidatus Manganitrophaceae</taxon>
        <taxon>Candidatus Manganitrophus</taxon>
    </lineage>
</organism>
<evidence type="ECO:0000256" key="2">
    <source>
        <dbReference type="ARBA" id="ARBA00003120"/>
    </source>
</evidence>
<dbReference type="AlphaFoldDB" id="A0A7X6DQP1"/>
<comment type="similarity">
    <text evidence="3">Belongs to the class-V pyridoxal-phosphate-dependent aminotransferase family. NifS/IscS subfamily.</text>
</comment>
<comment type="cofactor">
    <cofactor evidence="1">
        <name>pyridoxal 5'-phosphate</name>
        <dbReference type="ChEBI" id="CHEBI:597326"/>
    </cofactor>
</comment>
<dbReference type="GO" id="GO:0031071">
    <property type="term" value="F:cysteine desulfurase activity"/>
    <property type="evidence" value="ECO:0007669"/>
    <property type="project" value="UniProtKB-EC"/>
</dbReference>
<dbReference type="Pfam" id="PF00266">
    <property type="entry name" value="Aminotran_5"/>
    <property type="match status" value="1"/>
</dbReference>
<comment type="function">
    <text evidence="2">Catalyzes the removal of elemental sulfur atoms from cysteine to produce alanine. Seems to participate in the biosynthesis of the nitrogenase metalloclusters by providing the inorganic sulfur required for the Fe-S core formation.</text>
</comment>
<dbReference type="InterPro" id="IPR000192">
    <property type="entry name" value="Aminotrans_V_dom"/>
</dbReference>
<dbReference type="InterPro" id="IPR016454">
    <property type="entry name" value="Cysteine_dSase"/>
</dbReference>
<evidence type="ECO:0000256" key="10">
    <source>
        <dbReference type="ARBA" id="ARBA00050776"/>
    </source>
</evidence>
<accession>A0A7X6DQP1</accession>
<proteinExistence type="inferred from homology"/>
<dbReference type="PANTHER" id="PTHR11601">
    <property type="entry name" value="CYSTEINE DESULFURYLASE FAMILY MEMBER"/>
    <property type="match status" value="1"/>
</dbReference>
<evidence type="ECO:0000256" key="1">
    <source>
        <dbReference type="ARBA" id="ARBA00001933"/>
    </source>
</evidence>
<dbReference type="SUPFAM" id="SSF53383">
    <property type="entry name" value="PLP-dependent transferases"/>
    <property type="match status" value="1"/>
</dbReference>
<dbReference type="EMBL" id="VTOW01000002">
    <property type="protein sequence ID" value="NKE71449.1"/>
    <property type="molecule type" value="Genomic_DNA"/>
</dbReference>
<keyword evidence="5" id="KW-0808">Transferase</keyword>
<keyword evidence="7" id="KW-0663">Pyridoxal phosphate</keyword>
<evidence type="ECO:0000256" key="5">
    <source>
        <dbReference type="ARBA" id="ARBA00022679"/>
    </source>
</evidence>
<comment type="catalytic activity">
    <reaction evidence="10">
        <text>(sulfur carrier)-H + L-cysteine = (sulfur carrier)-SH + L-alanine</text>
        <dbReference type="Rhea" id="RHEA:43892"/>
        <dbReference type="Rhea" id="RHEA-COMP:14737"/>
        <dbReference type="Rhea" id="RHEA-COMP:14739"/>
        <dbReference type="ChEBI" id="CHEBI:29917"/>
        <dbReference type="ChEBI" id="CHEBI:35235"/>
        <dbReference type="ChEBI" id="CHEBI:57972"/>
        <dbReference type="ChEBI" id="CHEBI:64428"/>
        <dbReference type="EC" id="2.8.1.7"/>
    </reaction>
</comment>
<evidence type="ECO:0000256" key="4">
    <source>
        <dbReference type="ARBA" id="ARBA00012239"/>
    </source>
</evidence>
<gene>
    <name evidence="12" type="ORF">MNODULE_11935</name>
</gene>
<dbReference type="InterPro" id="IPR015424">
    <property type="entry name" value="PyrdxlP-dep_Trfase"/>
</dbReference>
<comment type="caution">
    <text evidence="12">The sequence shown here is derived from an EMBL/GenBank/DDBJ whole genome shotgun (WGS) entry which is preliminary data.</text>
</comment>
<keyword evidence="9" id="KW-0411">Iron-sulfur</keyword>
<dbReference type="RefSeq" id="WP_168060090.1">
    <property type="nucleotide sequence ID" value="NZ_VTOW01000002.1"/>
</dbReference>
<evidence type="ECO:0000256" key="7">
    <source>
        <dbReference type="ARBA" id="ARBA00022898"/>
    </source>
</evidence>
<evidence type="ECO:0000313" key="12">
    <source>
        <dbReference type="EMBL" id="NKE71449.1"/>
    </source>
</evidence>
<dbReference type="EC" id="2.8.1.7" evidence="4"/>
<sequence>MKKIYLDHIAATPLLPAAREAMLPFLAEHFGNPQSRHAAGEIPRRGIEEARKRVAELIGAEAREIVFTASGSEANNLAIKGILAARPKKKTHIITSVIEHFSVAHPLKHLEREGVAVTWLPVDQKGRVRPEQVAAALRNETVLVSIMHANNEIGTVQPIQEIASITQAAGVLLHTDAVATVGMIPFRVDSLGIDLASFSAQPFYGPKGAGALYIRRGTRVHPLIEGGIQEGGRRSGTENVAAIVGMGVAALEARKRLPSEAPRLAALRDRLIVGLTERVPLIHLTGDPIHRLPHIASFAVEFVDGEALIRLLEKQGIFAASGSSCSAEALKISPVLTATGFPANVAQGGIVFSLGMGTTEEEIKTVLSIFPRCVEEIRQVSPIYTSLSPRT</sequence>